<dbReference type="CDD" id="cd17928">
    <property type="entry name" value="DEXDc_SecA"/>
    <property type="match status" value="1"/>
</dbReference>
<dbReference type="PRINTS" id="PR00906">
    <property type="entry name" value="SECA"/>
</dbReference>
<dbReference type="PANTHER" id="PTHR30612:SF0">
    <property type="entry name" value="CHLOROPLAST PROTEIN-TRANSPORTING ATPASE"/>
    <property type="match status" value="1"/>
</dbReference>
<evidence type="ECO:0000259" key="12">
    <source>
        <dbReference type="PROSITE" id="PS51194"/>
    </source>
</evidence>
<dbReference type="PROSITE" id="PS51194">
    <property type="entry name" value="HELICASE_CTER"/>
    <property type="match status" value="1"/>
</dbReference>
<accession>A0A1I4F6G0</accession>
<evidence type="ECO:0000256" key="9">
    <source>
        <dbReference type="ARBA" id="ARBA00023010"/>
    </source>
</evidence>
<dbReference type="GO" id="GO:0006605">
    <property type="term" value="P:protein targeting"/>
    <property type="evidence" value="ECO:0007669"/>
    <property type="project" value="InterPro"/>
</dbReference>
<dbReference type="InterPro" id="IPR011115">
    <property type="entry name" value="SecA_DEAD"/>
</dbReference>
<evidence type="ECO:0000313" key="14">
    <source>
        <dbReference type="EMBL" id="SFL13572.1"/>
    </source>
</evidence>
<evidence type="ECO:0000259" key="13">
    <source>
        <dbReference type="PROSITE" id="PS51196"/>
    </source>
</evidence>
<dbReference type="GO" id="GO:0031522">
    <property type="term" value="C:cell envelope Sec protein transport complex"/>
    <property type="evidence" value="ECO:0007669"/>
    <property type="project" value="TreeGrafter"/>
</dbReference>
<evidence type="ECO:0000256" key="3">
    <source>
        <dbReference type="ARBA" id="ARBA00022490"/>
    </source>
</evidence>
<dbReference type="PROSITE" id="PS51196">
    <property type="entry name" value="SECA_MOTOR_DEAD"/>
    <property type="match status" value="1"/>
</dbReference>
<dbReference type="Pfam" id="PF07517">
    <property type="entry name" value="SecA_DEAD"/>
    <property type="match status" value="1"/>
</dbReference>
<keyword evidence="5" id="KW-0547">Nucleotide-binding</keyword>
<evidence type="ECO:0000256" key="7">
    <source>
        <dbReference type="ARBA" id="ARBA00022927"/>
    </source>
</evidence>
<dbReference type="InterPro" id="IPR027417">
    <property type="entry name" value="P-loop_NTPase"/>
</dbReference>
<dbReference type="PROSITE" id="PS01312">
    <property type="entry name" value="SECA"/>
    <property type="match status" value="1"/>
</dbReference>
<dbReference type="Pfam" id="PF01043">
    <property type="entry name" value="SecA_PP_bind"/>
    <property type="match status" value="1"/>
</dbReference>
<dbReference type="InterPro" id="IPR011130">
    <property type="entry name" value="SecA_preprotein_X-link_dom"/>
</dbReference>
<keyword evidence="4" id="KW-0997">Cell inner membrane</keyword>
<keyword evidence="8" id="KW-1278">Translocase</keyword>
<keyword evidence="7" id="KW-0653">Protein transport</keyword>
<keyword evidence="2" id="KW-1003">Cell membrane</keyword>
<dbReference type="InterPro" id="IPR036670">
    <property type="entry name" value="SecA_X-link_sf"/>
</dbReference>
<dbReference type="RefSeq" id="WP_092963346.1">
    <property type="nucleotide sequence ID" value="NZ_FOSQ01000024.1"/>
</dbReference>
<gene>
    <name evidence="14" type="ORF">SAMN02745775_1244</name>
</gene>
<dbReference type="GO" id="GO:0017038">
    <property type="term" value="P:protein import"/>
    <property type="evidence" value="ECO:0007669"/>
    <property type="project" value="InterPro"/>
</dbReference>
<dbReference type="GO" id="GO:0043952">
    <property type="term" value="P:protein transport by the Sec complex"/>
    <property type="evidence" value="ECO:0007669"/>
    <property type="project" value="TreeGrafter"/>
</dbReference>
<dbReference type="GO" id="GO:0006886">
    <property type="term" value="P:intracellular protein transport"/>
    <property type="evidence" value="ECO:0007669"/>
    <property type="project" value="InterPro"/>
</dbReference>
<keyword evidence="6" id="KW-0067">ATP-binding</keyword>
<dbReference type="STRING" id="1123062.SAMN02745775_1244"/>
<keyword evidence="3" id="KW-0963">Cytoplasm</keyword>
<dbReference type="GO" id="GO:0005829">
    <property type="term" value="C:cytosol"/>
    <property type="evidence" value="ECO:0007669"/>
    <property type="project" value="TreeGrafter"/>
</dbReference>
<evidence type="ECO:0000256" key="8">
    <source>
        <dbReference type="ARBA" id="ARBA00022967"/>
    </source>
</evidence>
<dbReference type="OrthoDB" id="9805579at2"/>
<dbReference type="InterPro" id="IPR001650">
    <property type="entry name" value="Helicase_C-like"/>
</dbReference>
<dbReference type="Pfam" id="PF21090">
    <property type="entry name" value="P-loop_SecA"/>
    <property type="match status" value="2"/>
</dbReference>
<dbReference type="InterPro" id="IPR014001">
    <property type="entry name" value="Helicase_ATP-bd"/>
</dbReference>
<dbReference type="PROSITE" id="PS51192">
    <property type="entry name" value="HELICASE_ATP_BIND_1"/>
    <property type="match status" value="1"/>
</dbReference>
<evidence type="ECO:0000256" key="2">
    <source>
        <dbReference type="ARBA" id="ARBA00022475"/>
    </source>
</evidence>
<name>A0A1I4F6G0_9PROT</name>
<dbReference type="SMART" id="SM00957">
    <property type="entry name" value="SecA_DEAD"/>
    <property type="match status" value="1"/>
</dbReference>
<evidence type="ECO:0000256" key="10">
    <source>
        <dbReference type="ARBA" id="ARBA00023136"/>
    </source>
</evidence>
<reference evidence="14 15" key="1">
    <citation type="submission" date="2016-10" db="EMBL/GenBank/DDBJ databases">
        <authorList>
            <person name="de Groot N.N."/>
        </authorList>
    </citation>
    <scope>NUCLEOTIDE SEQUENCE [LARGE SCALE GENOMIC DNA]</scope>
    <source>
        <strain evidence="14 15">DSM 19981</strain>
    </source>
</reference>
<dbReference type="InterPro" id="IPR014018">
    <property type="entry name" value="SecA_motor_DEAD"/>
</dbReference>
<dbReference type="PANTHER" id="PTHR30612">
    <property type="entry name" value="SECA INNER MEMBRANE COMPONENT OF SEC PROTEIN SECRETION SYSTEM"/>
    <property type="match status" value="1"/>
</dbReference>
<dbReference type="Gene3D" id="3.40.50.300">
    <property type="entry name" value="P-loop containing nucleotide triphosphate hydrolases"/>
    <property type="match status" value="2"/>
</dbReference>
<feature type="domain" description="Helicase ATP-binding" evidence="11">
    <location>
        <begin position="105"/>
        <end position="261"/>
    </location>
</feature>
<evidence type="ECO:0000259" key="11">
    <source>
        <dbReference type="PROSITE" id="PS51192"/>
    </source>
</evidence>
<dbReference type="InterPro" id="IPR000185">
    <property type="entry name" value="SecA"/>
</dbReference>
<evidence type="ECO:0000256" key="4">
    <source>
        <dbReference type="ARBA" id="ARBA00022519"/>
    </source>
</evidence>
<dbReference type="AlphaFoldDB" id="A0A1I4F6G0"/>
<evidence type="ECO:0000313" key="15">
    <source>
        <dbReference type="Proteomes" id="UP000199473"/>
    </source>
</evidence>
<dbReference type="InterPro" id="IPR020937">
    <property type="entry name" value="SecA_CS"/>
</dbReference>
<evidence type="ECO:0000256" key="1">
    <source>
        <dbReference type="ARBA" id="ARBA00022448"/>
    </source>
</evidence>
<keyword evidence="10" id="KW-0472">Membrane</keyword>
<keyword evidence="1" id="KW-0813">Transport</keyword>
<dbReference type="EMBL" id="FOSQ01000024">
    <property type="protein sequence ID" value="SFL13572.1"/>
    <property type="molecule type" value="Genomic_DNA"/>
</dbReference>
<evidence type="ECO:0000256" key="6">
    <source>
        <dbReference type="ARBA" id="ARBA00022840"/>
    </source>
</evidence>
<keyword evidence="9" id="KW-0811">Translocation</keyword>
<dbReference type="SUPFAM" id="SSF81767">
    <property type="entry name" value="Pre-protein crosslinking domain of SecA"/>
    <property type="match status" value="1"/>
</dbReference>
<dbReference type="Gene3D" id="3.90.1440.10">
    <property type="entry name" value="SecA, preprotein cross-linking domain"/>
    <property type="match status" value="1"/>
</dbReference>
<keyword evidence="15" id="KW-1185">Reference proteome</keyword>
<dbReference type="Proteomes" id="UP000199473">
    <property type="component" value="Unassembled WGS sequence"/>
</dbReference>
<dbReference type="InterPro" id="IPR044722">
    <property type="entry name" value="SecA_SF2_C"/>
</dbReference>
<dbReference type="SUPFAM" id="SSF52540">
    <property type="entry name" value="P-loop containing nucleoside triphosphate hydrolases"/>
    <property type="match status" value="2"/>
</dbReference>
<sequence length="645" mass="69805">MAGSNHAEAPLPSGLKAFAWRAERHLQLRWWVARGLRHKAVRIHAMSERLQHLSQLDLQRRMREQRDRIVLARSFRIADEDEALALICETASRTTGMRPYAVQIMGALATDRGCLVEMQTGEGKSLTAALSAVMSSWTGAPCHVLTSNTYLATRDATFFAAFYAACGLSVASIGEADQSATRLAAYAADIVYTTAKELLADVLRDEISLGGTPTPTALCLQMLSSGGAKSGQVGRGLGVAIVDEADSLLIDDAVTPLIIATEKPLAGFEDAIREAVRIAGLLKQKVHFDLHPEVRRVRLNDLGVQVATEYVDDFRPPWASPTRVVDLVNLALTASCLLEQGRHFVIEKEQLILLDEQTGRRAVGRHLSHGLHQALEIARGLKPTPLSEIAGRRSFQRFFRAYPRLAGLTGTAAEAAKEFWFIYQMPVVRIPSHLRSRRSDLPLQLLTDENVKLTAVAAEAVSIAAQGRAVLVGTRTIGTAERMALLIHRIGGTYRLLTASDESVEAAVVAAAGEPTAITIATNMAGRGTDIRLPATVAAAGGLHVILAEVNDLSRIDRQMAGRAARQGEPGSSRRFLSPDDRVFHTAKAPLLQRLLRCACLFPPSIASRVGALLLSVAQARHARMGVASRRAVLVSDLQFEEAGL</sequence>
<proteinExistence type="predicted"/>
<dbReference type="GO" id="GO:0005524">
    <property type="term" value="F:ATP binding"/>
    <property type="evidence" value="ECO:0007669"/>
    <property type="project" value="UniProtKB-KW"/>
</dbReference>
<feature type="domain" description="Helicase C-terminal" evidence="12">
    <location>
        <begin position="455"/>
        <end position="614"/>
    </location>
</feature>
<dbReference type="GO" id="GO:0005886">
    <property type="term" value="C:plasma membrane"/>
    <property type="evidence" value="ECO:0007669"/>
    <property type="project" value="TreeGrafter"/>
</dbReference>
<protein>
    <submittedName>
        <fullName evidence="14">Preprotein translocase subunit SecA</fullName>
    </submittedName>
</protein>
<evidence type="ECO:0000256" key="5">
    <source>
        <dbReference type="ARBA" id="ARBA00022741"/>
    </source>
</evidence>
<dbReference type="SMART" id="SM00958">
    <property type="entry name" value="SecA_PP_bind"/>
    <property type="match status" value="1"/>
</dbReference>
<feature type="domain" description="SecA family profile" evidence="13">
    <location>
        <begin position="18"/>
        <end position="608"/>
    </location>
</feature>
<organism evidence="14 15">
    <name type="scientific">Falsiroseomonas stagni DSM 19981</name>
    <dbReference type="NCBI Taxonomy" id="1123062"/>
    <lineage>
        <taxon>Bacteria</taxon>
        <taxon>Pseudomonadati</taxon>
        <taxon>Pseudomonadota</taxon>
        <taxon>Alphaproteobacteria</taxon>
        <taxon>Acetobacterales</taxon>
        <taxon>Roseomonadaceae</taxon>
        <taxon>Falsiroseomonas</taxon>
    </lineage>
</organism>